<accession>A0A2R8CHK6</accession>
<sequence>MTSTDVHRCTPDLLADRCLPLIGCGLWLDRELNVSRLERYLSALQPHHLDIVLDVALPETCARLGAVMMLCSAHGVAPWLYVICDDDAPEADLARLAHWLEEAGVSPAGMLVTPRAYLNSHQPEGPWPEGADPEMVRTLARRYWPGIPLGGGFPTYFTELNRCRPDPEGIDFITHALSPIVHAADDVSVMETLESLPHIFKSARALAPNCPYRVTTTAIGAWTNPYGKQLTSSDGHERVTLGDRDPRQRGLFGAAWQAGVVARAAQGGVEALTLSSLGPPFDIAGSVPYPLFHVLRGLIRGSGRPLLICPDMPSEVAAVGWQSAEGTCDELWLANLSTEPVTLALQGVDVRAAALLDTHAPLEDVQWMDRLQPVSSPIMLPAFGVLRLLLE</sequence>
<name>A0A2R8CHK6_9GAMM</name>
<reference evidence="4" key="1">
    <citation type="submission" date="2018-03" db="EMBL/GenBank/DDBJ databases">
        <authorList>
            <person name="Navarro De La Torre S."/>
        </authorList>
    </citation>
    <scope>NUCLEOTIDE SEQUENCE [LARGE SCALE GENOMIC DNA]</scope>
    <source>
        <strain evidence="4">EAod3</strain>
    </source>
</reference>
<dbReference type="InterPro" id="IPR058789">
    <property type="entry name" value="ApnL_C"/>
</dbReference>
<evidence type="ECO:0000259" key="2">
    <source>
        <dbReference type="Pfam" id="PF25839"/>
    </source>
</evidence>
<dbReference type="RefSeq" id="WP_108841235.1">
    <property type="nucleotide sequence ID" value="NZ_ONZI01000001.1"/>
</dbReference>
<feature type="domain" description="D-apionate lactonase C-terminal" evidence="2">
    <location>
        <begin position="313"/>
        <end position="388"/>
    </location>
</feature>
<gene>
    <name evidence="3" type="ORF">KSP9073_00353</name>
</gene>
<dbReference type="AlphaFoldDB" id="A0A2R8CHK6"/>
<keyword evidence="4" id="KW-1185">Reference proteome</keyword>
<dbReference type="OrthoDB" id="931854at2"/>
<dbReference type="Proteomes" id="UP000244934">
    <property type="component" value="Unassembled WGS sequence"/>
</dbReference>
<evidence type="ECO:0000259" key="1">
    <source>
        <dbReference type="Pfam" id="PF25838"/>
    </source>
</evidence>
<dbReference type="Pfam" id="PF25839">
    <property type="entry name" value="Apionate_lact_C"/>
    <property type="match status" value="1"/>
</dbReference>
<dbReference type="Pfam" id="PF25838">
    <property type="entry name" value="Apionate_lact_M"/>
    <property type="match status" value="1"/>
</dbReference>
<proteinExistence type="predicted"/>
<organism evidence="3 4">
    <name type="scientific">Kushneria phyllosphaerae</name>
    <dbReference type="NCBI Taxonomy" id="2100822"/>
    <lineage>
        <taxon>Bacteria</taxon>
        <taxon>Pseudomonadati</taxon>
        <taxon>Pseudomonadota</taxon>
        <taxon>Gammaproteobacteria</taxon>
        <taxon>Oceanospirillales</taxon>
        <taxon>Halomonadaceae</taxon>
        <taxon>Kushneria</taxon>
    </lineage>
</organism>
<dbReference type="EMBL" id="ONZI01000001">
    <property type="protein sequence ID" value="SPJ32353.1"/>
    <property type="molecule type" value="Genomic_DNA"/>
</dbReference>
<evidence type="ECO:0000313" key="3">
    <source>
        <dbReference type="EMBL" id="SPJ32353.1"/>
    </source>
</evidence>
<protein>
    <submittedName>
        <fullName evidence="3">Uncharacterized protein</fullName>
    </submittedName>
</protein>
<evidence type="ECO:0000313" key="4">
    <source>
        <dbReference type="Proteomes" id="UP000244934"/>
    </source>
</evidence>
<feature type="domain" description="D-apionate lactonase TIM barrel" evidence="1">
    <location>
        <begin position="22"/>
        <end position="302"/>
    </location>
</feature>
<dbReference type="InterPro" id="IPR058787">
    <property type="entry name" value="ApnL_M"/>
</dbReference>